<dbReference type="GO" id="GO:0046872">
    <property type="term" value="F:metal ion binding"/>
    <property type="evidence" value="ECO:0007669"/>
    <property type="project" value="UniProtKB-KW"/>
</dbReference>
<dbReference type="InterPro" id="IPR013103">
    <property type="entry name" value="RVT_2"/>
</dbReference>
<feature type="compositionally biased region" description="Polar residues" evidence="3">
    <location>
        <begin position="346"/>
        <end position="362"/>
    </location>
</feature>
<sequence length="1450" mass="164609">MTTLVDKAILLGAGNRPPMLEKDMYHSWKSIMELYMMNRQYGRMILEFVENGPLIWPSIEENGVTRPKKYSELSATEAIQADCDVKATNIILQGLPPEERECKLYDEFDKFAYKKGETLRDFYLRFSLLLNDMNIYNMKLEQFQVNTKFLNTLPPEWSKFMTDVKLVRDLHTTNIDKLYAYLGQHEFHANEVRLMYERNSNPLALVATHQMTQQTSLVAGTSRTYTQGANPRIAEAQATQTVITHNAAYQADDFDAYESDCDELNTAKVALMANLSHYGSDDLVEKAQQLEPKLYDGNVIEKTNAIVIHDTKETLMLAEESRSKILLKQKDPMMLEKKVNTTPVDYDNSVNSLEPTPSSTPTKVEVPKELPKVSMEKVLVIIALKDNLWKLKRKVVVDDAVTSHPIDPAMLKVGVAPLAPKLQNNRTAHSNYLRHTQEQTTILKEIVKQGKSLNPLNSSLDCACKYTKRIQELLILIRQTCPCINNLSDKLMAVTPMNKTKRVRFTEPVTSSRNTNIKTTSSSNVVSNKPMLSSTGVNLPTSASGSQPSSNTKKDKIQQTPSSTQKNKTEAHPRTVRSSLLNKKYTVKLKDIASVLHSKLNVNSDLKCVTCNGCLFFDTHDSCVLDFINNVNARIKSKSDKKTLKRKVRKPTGKVFINIGYIWRSTGRNFTIVGNACSLTRITTTAEVPLKKPITLESDTPKTVVVQIVLWYSDFGYSKHMTGDRSQLTNFVDKFLCTVKFGLGHNLFSVRQFCDLDLEVTFRLHTCFIRNLKGVDMLTGSRGNNLYTLSLGDMRASSPIFLLSKTSKTKSWLWHRRLSHMNFDAINHLARQGLVWGLPKLKFENDHLCSACAMGKRNKKSHKPKSENTNQEKLYLLHMDICGPIRVTSWSLSMITLNLHVPVRRIQTNNGTEFVNQTLREYYEQVGISHETSVARSPRQNGVVERHNRTLIEAAHTMLIYVKAMLLLWVEAVATACFIQSHSIVRLRHDKTPYELLHDKLPDLSFLYVFGALYYPTNDSENLGKLQPKTDTEAVATACFIQSHSIVRLRHDKTPYELLHDKLPDLSFLHVFGALCYPTNDSENLGKLQPKADTASKVIAPIAKVVALEPATSIGSTSTTTVDQDAPLPNVAHMNKNPFFGIPIPNVSSDQSSSTDSIHTVVHPDHQIPEHNSKWTKDHILENIICEHDRPVSTRLQPDGFVDKDNPNHVYKLKKALYGLKQAPRAWYDMLSSFLISQDFSKGSVDPTLFIRRQIKELLLKSKLNEDKEEKTVDLSHYRGMIGIFLYLTASRLELQFAICMCARYQARPTEKHLHAVKRIFRYLRGTVNQGLWYPKDSSITLTAFTDADRTVCQDTHRSTSGSMQFLGDRLMRSLLTNYGLGFNKIPMYCDKKSAIALCCNNVKHFRSKHIDIRYHFIKEHVENGVIGLYFVKTEYQQADIFTKALGRKN</sequence>
<evidence type="ECO:0000256" key="1">
    <source>
        <dbReference type="ARBA" id="ARBA00022723"/>
    </source>
</evidence>
<organism evidence="5">
    <name type="scientific">Tanacetum cinerariifolium</name>
    <name type="common">Dalmatian daisy</name>
    <name type="synonym">Chrysanthemum cinerariifolium</name>
    <dbReference type="NCBI Taxonomy" id="118510"/>
    <lineage>
        <taxon>Eukaryota</taxon>
        <taxon>Viridiplantae</taxon>
        <taxon>Streptophyta</taxon>
        <taxon>Embryophyta</taxon>
        <taxon>Tracheophyta</taxon>
        <taxon>Spermatophyta</taxon>
        <taxon>Magnoliopsida</taxon>
        <taxon>eudicotyledons</taxon>
        <taxon>Gunneridae</taxon>
        <taxon>Pentapetalae</taxon>
        <taxon>asterids</taxon>
        <taxon>campanulids</taxon>
        <taxon>Asterales</taxon>
        <taxon>Asteraceae</taxon>
        <taxon>Asteroideae</taxon>
        <taxon>Anthemideae</taxon>
        <taxon>Anthemidinae</taxon>
        <taxon>Tanacetum</taxon>
    </lineage>
</organism>
<dbReference type="InterPro" id="IPR036397">
    <property type="entry name" value="RNaseH_sf"/>
</dbReference>
<accession>A0A6L2J3P8</accession>
<dbReference type="Gene3D" id="3.30.420.10">
    <property type="entry name" value="Ribonuclease H-like superfamily/Ribonuclease H"/>
    <property type="match status" value="1"/>
</dbReference>
<gene>
    <name evidence="5" type="ORF">Tci_003095</name>
</gene>
<protein>
    <recommendedName>
        <fullName evidence="4">Integrase catalytic domain-containing protein</fullName>
    </recommendedName>
</protein>
<dbReference type="SUPFAM" id="SSF53098">
    <property type="entry name" value="Ribonuclease H-like"/>
    <property type="match status" value="1"/>
</dbReference>
<name>A0A6L2J3P8_TANCI</name>
<dbReference type="GO" id="GO:0003676">
    <property type="term" value="F:nucleic acid binding"/>
    <property type="evidence" value="ECO:0007669"/>
    <property type="project" value="InterPro"/>
</dbReference>
<comment type="caution">
    <text evidence="5">The sequence shown here is derived from an EMBL/GenBank/DDBJ whole genome shotgun (WGS) entry which is preliminary data.</text>
</comment>
<dbReference type="PANTHER" id="PTHR42648">
    <property type="entry name" value="TRANSPOSASE, PUTATIVE-RELATED"/>
    <property type="match status" value="1"/>
</dbReference>
<dbReference type="GO" id="GO:0016787">
    <property type="term" value="F:hydrolase activity"/>
    <property type="evidence" value="ECO:0007669"/>
    <property type="project" value="UniProtKB-KW"/>
</dbReference>
<feature type="region of interest" description="Disordered" evidence="3">
    <location>
        <begin position="506"/>
        <end position="576"/>
    </location>
</feature>
<dbReference type="PROSITE" id="PS50994">
    <property type="entry name" value="INTEGRASE"/>
    <property type="match status" value="1"/>
</dbReference>
<dbReference type="InterPro" id="IPR012337">
    <property type="entry name" value="RNaseH-like_sf"/>
</dbReference>
<keyword evidence="2" id="KW-0378">Hydrolase</keyword>
<dbReference type="Pfam" id="PF07727">
    <property type="entry name" value="RVT_2"/>
    <property type="match status" value="1"/>
</dbReference>
<dbReference type="GO" id="GO:0015074">
    <property type="term" value="P:DNA integration"/>
    <property type="evidence" value="ECO:0007669"/>
    <property type="project" value="InterPro"/>
</dbReference>
<dbReference type="InterPro" id="IPR025724">
    <property type="entry name" value="GAG-pre-integrase_dom"/>
</dbReference>
<evidence type="ECO:0000259" key="4">
    <source>
        <dbReference type="PROSITE" id="PS50994"/>
    </source>
</evidence>
<reference evidence="5" key="1">
    <citation type="journal article" date="2019" name="Sci. Rep.">
        <title>Draft genome of Tanacetum cinerariifolium, the natural source of mosquito coil.</title>
        <authorList>
            <person name="Yamashiro T."/>
            <person name="Shiraishi A."/>
            <person name="Satake H."/>
            <person name="Nakayama K."/>
        </authorList>
    </citation>
    <scope>NUCLEOTIDE SEQUENCE</scope>
</reference>
<dbReference type="InterPro" id="IPR039537">
    <property type="entry name" value="Retrotran_Ty1/copia-like"/>
</dbReference>
<evidence type="ECO:0000313" key="5">
    <source>
        <dbReference type="EMBL" id="GEU31117.1"/>
    </source>
</evidence>
<feature type="compositionally biased region" description="Polar residues" evidence="3">
    <location>
        <begin position="508"/>
        <end position="551"/>
    </location>
</feature>
<evidence type="ECO:0000256" key="2">
    <source>
        <dbReference type="ARBA" id="ARBA00022801"/>
    </source>
</evidence>
<dbReference type="InterPro" id="IPR001584">
    <property type="entry name" value="Integrase_cat-core"/>
</dbReference>
<dbReference type="PANTHER" id="PTHR42648:SF32">
    <property type="entry name" value="RIBONUCLEASE H-LIKE DOMAIN, GAG-PRE-INTEGRASE DOMAIN PROTEIN-RELATED"/>
    <property type="match status" value="1"/>
</dbReference>
<dbReference type="EMBL" id="BKCJ010000219">
    <property type="protein sequence ID" value="GEU31117.1"/>
    <property type="molecule type" value="Genomic_DNA"/>
</dbReference>
<evidence type="ECO:0000256" key="3">
    <source>
        <dbReference type="SAM" id="MobiDB-lite"/>
    </source>
</evidence>
<dbReference type="CDD" id="cd09272">
    <property type="entry name" value="RNase_HI_RT_Ty1"/>
    <property type="match status" value="1"/>
</dbReference>
<dbReference type="Pfam" id="PF13976">
    <property type="entry name" value="gag_pre-integrs"/>
    <property type="match status" value="1"/>
</dbReference>
<feature type="domain" description="Integrase catalytic" evidence="4">
    <location>
        <begin position="906"/>
        <end position="1001"/>
    </location>
</feature>
<keyword evidence="1" id="KW-0479">Metal-binding</keyword>
<feature type="region of interest" description="Disordered" evidence="3">
    <location>
        <begin position="346"/>
        <end position="365"/>
    </location>
</feature>
<proteinExistence type="predicted"/>